<evidence type="ECO:0000313" key="1">
    <source>
        <dbReference type="EMBL" id="AFC84557.1"/>
    </source>
</evidence>
<evidence type="ECO:0000313" key="2">
    <source>
        <dbReference type="Proteomes" id="UP000005234"/>
    </source>
</evidence>
<dbReference type="RefSeq" id="WP_014401563.1">
    <property type="nucleotide sequence ID" value="NC_017033.1"/>
</dbReference>
<dbReference type="HOGENOM" id="CLU_065508_0_0_6"/>
<dbReference type="EMBL" id="CP003350">
    <property type="protein sequence ID" value="AFC84557.1"/>
    <property type="molecule type" value="Genomic_DNA"/>
</dbReference>
<proteinExistence type="predicted"/>
<keyword evidence="2" id="KW-1185">Reference proteome</keyword>
<dbReference type="KEGG" id="fau:Fraau_0057"/>
<dbReference type="InterPro" id="IPR006311">
    <property type="entry name" value="TAT_signal"/>
</dbReference>
<protein>
    <recommendedName>
        <fullName evidence="3">Gluconate 2-dehydrogenase subunit 3</fullName>
    </recommendedName>
</protein>
<dbReference type="STRING" id="767434.Fraau_0057"/>
<dbReference type="eggNOG" id="ENOG502Z7SX">
    <property type="taxonomic scope" value="Bacteria"/>
</dbReference>
<reference evidence="1" key="1">
    <citation type="submission" date="2012-02" db="EMBL/GenBank/DDBJ databases">
        <title>The complete genome of Frateuria aurantia DSM 6220.</title>
        <authorList>
            <consortium name="US DOE Joint Genome Institute (JGI-PGF)"/>
            <person name="Lucas S."/>
            <person name="Copeland A."/>
            <person name="Lapidus A."/>
            <person name="Glavina del Rio T."/>
            <person name="Dalin E."/>
            <person name="Tice H."/>
            <person name="Bruce D."/>
            <person name="Goodwin L."/>
            <person name="Pitluck S."/>
            <person name="Peters L."/>
            <person name="Ovchinnikova G."/>
            <person name="Teshima H."/>
            <person name="Kyrpides N."/>
            <person name="Mavromatis K."/>
            <person name="Ivanova N."/>
            <person name="Brettin T."/>
            <person name="Detter J.C."/>
            <person name="Han C."/>
            <person name="Larimer F."/>
            <person name="Land M."/>
            <person name="Hauser L."/>
            <person name="Markowitz V."/>
            <person name="Cheng J.-F."/>
            <person name="Hugenholtz P."/>
            <person name="Woyke T."/>
            <person name="Wu D."/>
            <person name="Brambilla E."/>
            <person name="Klenk H.-P."/>
            <person name="Eisen J.A."/>
        </authorList>
    </citation>
    <scope>NUCLEOTIDE SEQUENCE</scope>
    <source>
        <strain evidence="1">DSM 6220</strain>
    </source>
</reference>
<sequence>MSLVDPPGSRRHFLRSSLSLLPVVTLGGCSVAASPSGIEPGAGKASAGHDQKYHPRFFSDAEWAFIHAATSRLIPADQLGAGALEAGVPEFIDRQMLTPYASGALWYMHGPFHADAPATMGYQLKLVPQQVYRLGISAAETAIKQTTGKTFAELDESDQIAWLKKLEAGEVVFEQVPAKTFFALLLQNTREGFFCDPIHGGNKDMVGWTLVGFPGARADFMDWVERNEAYPFPPVSIDGARG</sequence>
<dbReference type="InterPro" id="IPR027056">
    <property type="entry name" value="Gluconate_2DH_su3"/>
</dbReference>
<dbReference type="AlphaFoldDB" id="H8KZ66"/>
<dbReference type="Pfam" id="PF13618">
    <property type="entry name" value="Gluconate_2-dh3"/>
    <property type="match status" value="1"/>
</dbReference>
<dbReference type="PROSITE" id="PS51318">
    <property type="entry name" value="TAT"/>
    <property type="match status" value="1"/>
</dbReference>
<gene>
    <name evidence="1" type="ordered locus">Fraau_0057</name>
</gene>
<accession>H8KZ66</accession>
<dbReference type="OrthoDB" id="8400810at2"/>
<organism evidence="1 2">
    <name type="scientific">Frateuria aurantia (strain ATCC 33424 / DSM 6220 / KCTC 2777 / LMG 1558 / NBRC 3245 / NCIMB 13370)</name>
    <name type="common">Acetobacter aurantius</name>
    <dbReference type="NCBI Taxonomy" id="767434"/>
    <lineage>
        <taxon>Bacteria</taxon>
        <taxon>Pseudomonadati</taxon>
        <taxon>Pseudomonadota</taxon>
        <taxon>Gammaproteobacteria</taxon>
        <taxon>Lysobacterales</taxon>
        <taxon>Rhodanobacteraceae</taxon>
        <taxon>Frateuria</taxon>
    </lineage>
</organism>
<evidence type="ECO:0008006" key="3">
    <source>
        <dbReference type="Google" id="ProtNLM"/>
    </source>
</evidence>
<name>H8KZ66_FRAAD</name>
<dbReference type="Proteomes" id="UP000005234">
    <property type="component" value="Chromosome"/>
</dbReference>